<keyword evidence="9" id="KW-0460">Magnesium</keyword>
<comment type="catalytic activity">
    <reaction evidence="11">
        <text>L-seryl-[protein] + ATP = O-phospho-L-seryl-[protein] + ADP + H(+)</text>
        <dbReference type="Rhea" id="RHEA:17989"/>
        <dbReference type="Rhea" id="RHEA-COMP:9863"/>
        <dbReference type="Rhea" id="RHEA-COMP:11604"/>
        <dbReference type="ChEBI" id="CHEBI:15378"/>
        <dbReference type="ChEBI" id="CHEBI:29999"/>
        <dbReference type="ChEBI" id="CHEBI:30616"/>
        <dbReference type="ChEBI" id="CHEBI:83421"/>
        <dbReference type="ChEBI" id="CHEBI:456216"/>
        <dbReference type="EC" id="2.7.11.1"/>
    </reaction>
</comment>
<dbReference type="InterPro" id="IPR051272">
    <property type="entry name" value="RIO-type_Ser/Thr_kinase"/>
</dbReference>
<evidence type="ECO:0000256" key="5">
    <source>
        <dbReference type="ARBA" id="ARBA00022723"/>
    </source>
</evidence>
<comment type="catalytic activity">
    <reaction evidence="10">
        <text>L-threonyl-[protein] + ATP = O-phospho-L-threonyl-[protein] + ADP + H(+)</text>
        <dbReference type="Rhea" id="RHEA:46608"/>
        <dbReference type="Rhea" id="RHEA-COMP:11060"/>
        <dbReference type="Rhea" id="RHEA-COMP:11605"/>
        <dbReference type="ChEBI" id="CHEBI:15378"/>
        <dbReference type="ChEBI" id="CHEBI:30013"/>
        <dbReference type="ChEBI" id="CHEBI:30616"/>
        <dbReference type="ChEBI" id="CHEBI:61977"/>
        <dbReference type="ChEBI" id="CHEBI:456216"/>
        <dbReference type="EC" id="2.7.11.1"/>
    </reaction>
</comment>
<evidence type="ECO:0000256" key="7">
    <source>
        <dbReference type="ARBA" id="ARBA00022777"/>
    </source>
</evidence>
<dbReference type="Pfam" id="PF01163">
    <property type="entry name" value="RIO1"/>
    <property type="match status" value="1"/>
</dbReference>
<feature type="compositionally biased region" description="Basic and acidic residues" evidence="12">
    <location>
        <begin position="77"/>
        <end position="95"/>
    </location>
</feature>
<dbReference type="EMBL" id="JADBEM010000001">
    <property type="protein sequence ID" value="MBE1612038.1"/>
    <property type="molecule type" value="Genomic_DNA"/>
</dbReference>
<dbReference type="Gene3D" id="1.10.510.10">
    <property type="entry name" value="Transferase(Phosphotransferase) domain 1"/>
    <property type="match status" value="1"/>
</dbReference>
<keyword evidence="7 14" id="KW-0418">Kinase</keyword>
<organism evidence="14 15">
    <name type="scientific">Actinopolymorpha pittospori</name>
    <dbReference type="NCBI Taxonomy" id="648752"/>
    <lineage>
        <taxon>Bacteria</taxon>
        <taxon>Bacillati</taxon>
        <taxon>Actinomycetota</taxon>
        <taxon>Actinomycetes</taxon>
        <taxon>Propionibacteriales</taxon>
        <taxon>Actinopolymorphaceae</taxon>
        <taxon>Actinopolymorpha</taxon>
    </lineage>
</organism>
<keyword evidence="5" id="KW-0479">Metal-binding</keyword>
<dbReference type="EC" id="2.7.11.1" evidence="2"/>
<evidence type="ECO:0000259" key="13">
    <source>
        <dbReference type="SMART" id="SM00090"/>
    </source>
</evidence>
<evidence type="ECO:0000256" key="1">
    <source>
        <dbReference type="ARBA" id="ARBA00009196"/>
    </source>
</evidence>
<dbReference type="InterPro" id="IPR011009">
    <property type="entry name" value="Kinase-like_dom_sf"/>
</dbReference>
<evidence type="ECO:0000256" key="3">
    <source>
        <dbReference type="ARBA" id="ARBA00022527"/>
    </source>
</evidence>
<dbReference type="AlphaFoldDB" id="A0A927N6S9"/>
<dbReference type="GO" id="GO:0004674">
    <property type="term" value="F:protein serine/threonine kinase activity"/>
    <property type="evidence" value="ECO:0007669"/>
    <property type="project" value="UniProtKB-KW"/>
</dbReference>
<dbReference type="SMART" id="SM00090">
    <property type="entry name" value="RIO"/>
    <property type="match status" value="1"/>
</dbReference>
<feature type="region of interest" description="Disordered" evidence="12">
    <location>
        <begin position="22"/>
        <end position="95"/>
    </location>
</feature>
<proteinExistence type="inferred from homology"/>
<evidence type="ECO:0000256" key="4">
    <source>
        <dbReference type="ARBA" id="ARBA00022679"/>
    </source>
</evidence>
<dbReference type="SUPFAM" id="SSF56112">
    <property type="entry name" value="Protein kinase-like (PK-like)"/>
    <property type="match status" value="1"/>
</dbReference>
<evidence type="ECO:0000313" key="15">
    <source>
        <dbReference type="Proteomes" id="UP000638648"/>
    </source>
</evidence>
<dbReference type="GO" id="GO:0046872">
    <property type="term" value="F:metal ion binding"/>
    <property type="evidence" value="ECO:0007669"/>
    <property type="project" value="UniProtKB-KW"/>
</dbReference>
<dbReference type="Gene3D" id="3.30.200.20">
    <property type="entry name" value="Phosphorylase Kinase, domain 1"/>
    <property type="match status" value="1"/>
</dbReference>
<comment type="similarity">
    <text evidence="1">Belongs to the protein kinase superfamily. RIO-type Ser/Thr kinase family.</text>
</comment>
<evidence type="ECO:0000256" key="9">
    <source>
        <dbReference type="ARBA" id="ARBA00022842"/>
    </source>
</evidence>
<sequence>MRKRKLKHDDDSFEDQFNDYFHNKIANSGDGNADDADADDGNPNDGNPGSGNADDADDRYAHAYDDDAPTSTRMRRFRDEDDPAPRSRGRMTEEARARLVQEREDVVIADGPPTGYRWTTWDDAGAHGPEPYPDWLVTNLGAVDTEFGVLKTGKEADVFLIERGVPDTGESCLLASKRYRSGDHRLFHRDAGYLEGRRSRKSREGRAVANRTDFGRNLIAQQWAIAEFAALGELWSGGVPVPYPVQHLGTELLMEFIGTPDGAAAPRLAQLRPEPVQLADLWHQLQEALVLLGRRGYTHGDLSAYNLLVNGDELILIDLPQLVDIVANPQGPEFLRRDTKRVSEWFLARGLDPEVADADRLADAVLEEAGVV</sequence>
<feature type="compositionally biased region" description="Acidic residues" evidence="12">
    <location>
        <begin position="32"/>
        <end position="42"/>
    </location>
</feature>
<dbReference type="InterPro" id="IPR008266">
    <property type="entry name" value="Tyr_kinase_AS"/>
</dbReference>
<name>A0A927N6S9_9ACTN</name>
<dbReference type="PANTHER" id="PTHR45723">
    <property type="entry name" value="SERINE/THREONINE-PROTEIN KINASE RIO1"/>
    <property type="match status" value="1"/>
</dbReference>
<feature type="domain" description="RIO kinase" evidence="13">
    <location>
        <begin position="122"/>
        <end position="367"/>
    </location>
</feature>
<dbReference type="RefSeq" id="WP_337918373.1">
    <property type="nucleotide sequence ID" value="NZ_BAABJL010000222.1"/>
</dbReference>
<keyword evidence="4 14" id="KW-0808">Transferase</keyword>
<dbReference type="PROSITE" id="PS00109">
    <property type="entry name" value="PROTEIN_KINASE_TYR"/>
    <property type="match status" value="1"/>
</dbReference>
<keyword evidence="6" id="KW-0547">Nucleotide-binding</keyword>
<comment type="caution">
    <text evidence="14">The sequence shown here is derived from an EMBL/GenBank/DDBJ whole genome shotgun (WGS) entry which is preliminary data.</text>
</comment>
<protein>
    <recommendedName>
        <fullName evidence="2">non-specific serine/threonine protein kinase</fullName>
        <ecNumber evidence="2">2.7.11.1</ecNumber>
    </recommendedName>
</protein>
<keyword evidence="3" id="KW-0723">Serine/threonine-protein kinase</keyword>
<keyword evidence="15" id="KW-1185">Reference proteome</keyword>
<accession>A0A927N6S9</accession>
<evidence type="ECO:0000313" key="14">
    <source>
        <dbReference type="EMBL" id="MBE1612038.1"/>
    </source>
</evidence>
<reference evidence="14" key="1">
    <citation type="submission" date="2020-10" db="EMBL/GenBank/DDBJ databases">
        <title>Sequencing the genomes of 1000 actinobacteria strains.</title>
        <authorList>
            <person name="Klenk H.-P."/>
        </authorList>
    </citation>
    <scope>NUCLEOTIDE SEQUENCE</scope>
    <source>
        <strain evidence="14">DSM 45354</strain>
    </source>
</reference>
<dbReference type="InterPro" id="IPR018934">
    <property type="entry name" value="RIO_dom"/>
</dbReference>
<evidence type="ECO:0000256" key="11">
    <source>
        <dbReference type="ARBA" id="ARBA00048679"/>
    </source>
</evidence>
<evidence type="ECO:0000256" key="8">
    <source>
        <dbReference type="ARBA" id="ARBA00022840"/>
    </source>
</evidence>
<evidence type="ECO:0000256" key="6">
    <source>
        <dbReference type="ARBA" id="ARBA00022741"/>
    </source>
</evidence>
<keyword evidence="8" id="KW-0067">ATP-binding</keyword>
<evidence type="ECO:0000256" key="10">
    <source>
        <dbReference type="ARBA" id="ARBA00047899"/>
    </source>
</evidence>
<dbReference type="GO" id="GO:0005524">
    <property type="term" value="F:ATP binding"/>
    <property type="evidence" value="ECO:0007669"/>
    <property type="project" value="UniProtKB-KW"/>
</dbReference>
<evidence type="ECO:0000256" key="2">
    <source>
        <dbReference type="ARBA" id="ARBA00012513"/>
    </source>
</evidence>
<gene>
    <name evidence="14" type="ORF">HEB94_008886</name>
</gene>
<dbReference type="Proteomes" id="UP000638648">
    <property type="component" value="Unassembled WGS sequence"/>
</dbReference>
<evidence type="ECO:0000256" key="12">
    <source>
        <dbReference type="SAM" id="MobiDB-lite"/>
    </source>
</evidence>
<feature type="compositionally biased region" description="Low complexity" evidence="12">
    <location>
        <begin position="43"/>
        <end position="53"/>
    </location>
</feature>
<dbReference type="InterPro" id="IPR000687">
    <property type="entry name" value="RIO_kinase"/>
</dbReference>